<dbReference type="GO" id="GO:0003677">
    <property type="term" value="F:DNA binding"/>
    <property type="evidence" value="ECO:0007669"/>
    <property type="project" value="UniProtKB-UniRule"/>
</dbReference>
<dbReference type="PRINTS" id="PR00455">
    <property type="entry name" value="HTHTETR"/>
</dbReference>
<dbReference type="EMBL" id="FQZY01000005">
    <property type="protein sequence ID" value="SHJ24685.1"/>
    <property type="molecule type" value="Genomic_DNA"/>
</dbReference>
<dbReference type="AlphaFoldDB" id="A0A1M6HR50"/>
<dbReference type="PROSITE" id="PS50977">
    <property type="entry name" value="HTH_TETR_2"/>
    <property type="match status" value="1"/>
</dbReference>
<dbReference type="PANTHER" id="PTHR43479:SF11">
    <property type="entry name" value="ACREF_ENVCD OPERON REPRESSOR-RELATED"/>
    <property type="match status" value="1"/>
</dbReference>
<dbReference type="Gene3D" id="1.10.357.10">
    <property type="entry name" value="Tetracycline Repressor, domain 2"/>
    <property type="match status" value="1"/>
</dbReference>
<dbReference type="RefSeq" id="WP_073103699.1">
    <property type="nucleotide sequence ID" value="NZ_FQZY01000005.1"/>
</dbReference>
<dbReference type="STRING" id="1121950.SAMN02745243_00110"/>
<dbReference type="Proteomes" id="UP000184301">
    <property type="component" value="Unassembled WGS sequence"/>
</dbReference>
<keyword evidence="5" id="KW-1185">Reference proteome</keyword>
<dbReference type="InterPro" id="IPR050624">
    <property type="entry name" value="HTH-type_Tx_Regulator"/>
</dbReference>
<dbReference type="Pfam" id="PF00440">
    <property type="entry name" value="TetR_N"/>
    <property type="match status" value="1"/>
</dbReference>
<dbReference type="InterPro" id="IPR001647">
    <property type="entry name" value="HTH_TetR"/>
</dbReference>
<accession>A0A1M6HR50</accession>
<gene>
    <name evidence="4" type="ORF">SAMN02745243_00110</name>
</gene>
<dbReference type="PROSITE" id="PS01081">
    <property type="entry name" value="HTH_TETR_1"/>
    <property type="match status" value="1"/>
</dbReference>
<evidence type="ECO:0000313" key="5">
    <source>
        <dbReference type="Proteomes" id="UP000184301"/>
    </source>
</evidence>
<keyword evidence="1 2" id="KW-0238">DNA-binding</keyword>
<dbReference type="OrthoDB" id="9812484at2"/>
<proteinExistence type="predicted"/>
<dbReference type="InterPro" id="IPR023772">
    <property type="entry name" value="DNA-bd_HTH_TetR-type_CS"/>
</dbReference>
<name>A0A1M6HR50_9FIRM</name>
<evidence type="ECO:0000256" key="1">
    <source>
        <dbReference type="ARBA" id="ARBA00023125"/>
    </source>
</evidence>
<dbReference type="PANTHER" id="PTHR43479">
    <property type="entry name" value="ACREF/ENVCD OPERON REPRESSOR-RELATED"/>
    <property type="match status" value="1"/>
</dbReference>
<feature type="domain" description="HTH tetR-type" evidence="3">
    <location>
        <begin position="9"/>
        <end position="69"/>
    </location>
</feature>
<dbReference type="InterPro" id="IPR009057">
    <property type="entry name" value="Homeodomain-like_sf"/>
</dbReference>
<organism evidence="4 5">
    <name type="scientific">Hespellia stercorisuis DSM 15480</name>
    <dbReference type="NCBI Taxonomy" id="1121950"/>
    <lineage>
        <taxon>Bacteria</taxon>
        <taxon>Bacillati</taxon>
        <taxon>Bacillota</taxon>
        <taxon>Clostridia</taxon>
        <taxon>Lachnospirales</taxon>
        <taxon>Lachnospiraceae</taxon>
        <taxon>Hespellia</taxon>
    </lineage>
</organism>
<evidence type="ECO:0000313" key="4">
    <source>
        <dbReference type="EMBL" id="SHJ24685.1"/>
    </source>
</evidence>
<feature type="DNA-binding region" description="H-T-H motif" evidence="2">
    <location>
        <begin position="32"/>
        <end position="51"/>
    </location>
</feature>
<reference evidence="4 5" key="1">
    <citation type="submission" date="2016-11" db="EMBL/GenBank/DDBJ databases">
        <authorList>
            <person name="Jaros S."/>
            <person name="Januszkiewicz K."/>
            <person name="Wedrychowicz H."/>
        </authorList>
    </citation>
    <scope>NUCLEOTIDE SEQUENCE [LARGE SCALE GENOMIC DNA]</scope>
    <source>
        <strain evidence="4 5">DSM 15480</strain>
    </source>
</reference>
<evidence type="ECO:0000256" key="2">
    <source>
        <dbReference type="PROSITE-ProRule" id="PRU00335"/>
    </source>
</evidence>
<evidence type="ECO:0000259" key="3">
    <source>
        <dbReference type="PROSITE" id="PS50977"/>
    </source>
</evidence>
<protein>
    <submittedName>
        <fullName evidence="4">Transcriptional regulator, TetR family</fullName>
    </submittedName>
</protein>
<dbReference type="SUPFAM" id="SSF46689">
    <property type="entry name" value="Homeodomain-like"/>
    <property type="match status" value="1"/>
</dbReference>
<sequence length="207" mass="23682">MGKVEDNKLQKLNALFESAYGLFMNNGIEKTSIHDIVQKAGVAKGTFYLYFKDKYDIRDRLIAKTAEKLFISAYSALNKCSVPSFEDKIIFIVDYIIDQLRENKLVLRFISKNLSWGIFRKALFSGNNTSEINFLQFYHSMLEDNPDVKLRAPETMLFLIIELASSASYSTILDNDPISYDELKPYLNESIRAIIRNHIVSEAAPAD</sequence>